<name>A0A177ZM66_9BACI</name>
<evidence type="ECO:0000313" key="1">
    <source>
        <dbReference type="EMBL" id="OAK68430.1"/>
    </source>
</evidence>
<dbReference type="Proteomes" id="UP000077881">
    <property type="component" value="Unassembled WGS sequence"/>
</dbReference>
<sequence>MSTLNWPNDPVNIVDVMGAPFIPLFLGRYPVIKRGMGECRIRTHERTRLKTIRLGMISKNRWKISGKTPADFLFIFPWQREDI</sequence>
<dbReference type="AlphaFoldDB" id="A0A177ZM66"/>
<proteinExistence type="predicted"/>
<reference evidence="1 2" key="1">
    <citation type="submission" date="2015-05" db="EMBL/GenBank/DDBJ databases">
        <title>Comparison of genome.</title>
        <authorList>
            <person name="Zheng Z."/>
            <person name="Sun M."/>
        </authorList>
    </citation>
    <scope>NUCLEOTIDE SEQUENCE [LARGE SCALE GENOMIC DNA]</scope>
    <source>
        <strain evidence="1 2">G25-74</strain>
    </source>
</reference>
<keyword evidence="2" id="KW-1185">Reference proteome</keyword>
<organism evidence="1 2">
    <name type="scientific">Lederbergia galactosidilytica</name>
    <dbReference type="NCBI Taxonomy" id="217031"/>
    <lineage>
        <taxon>Bacteria</taxon>
        <taxon>Bacillati</taxon>
        <taxon>Bacillota</taxon>
        <taxon>Bacilli</taxon>
        <taxon>Bacillales</taxon>
        <taxon>Bacillaceae</taxon>
        <taxon>Lederbergia</taxon>
    </lineage>
</organism>
<dbReference type="PATRIC" id="fig|217031.6.peg.3265"/>
<protein>
    <submittedName>
        <fullName evidence="1">Uncharacterized protein</fullName>
    </submittedName>
</protein>
<comment type="caution">
    <text evidence="1">The sequence shown here is derived from an EMBL/GenBank/DDBJ whole genome shotgun (WGS) entry which is preliminary data.</text>
</comment>
<dbReference type="EMBL" id="LDJR01000056">
    <property type="protein sequence ID" value="OAK68430.1"/>
    <property type="molecule type" value="Genomic_DNA"/>
</dbReference>
<gene>
    <name evidence="1" type="ORF">ABB05_15180</name>
</gene>
<accession>A0A177ZM66</accession>
<evidence type="ECO:0000313" key="2">
    <source>
        <dbReference type="Proteomes" id="UP000077881"/>
    </source>
</evidence>